<evidence type="ECO:0000313" key="1">
    <source>
        <dbReference type="EMBL" id="QHS89004.1"/>
    </source>
</evidence>
<accession>A0A6C0BB36</accession>
<dbReference type="AlphaFoldDB" id="A0A6C0BB36"/>
<name>A0A6C0BB36_9ZZZZ</name>
<reference evidence="1" key="1">
    <citation type="journal article" date="2020" name="Nature">
        <title>Giant virus diversity and host interactions through global metagenomics.</title>
        <authorList>
            <person name="Schulz F."/>
            <person name="Roux S."/>
            <person name="Paez-Espino D."/>
            <person name="Jungbluth S."/>
            <person name="Walsh D.A."/>
            <person name="Denef V.J."/>
            <person name="McMahon K.D."/>
            <person name="Konstantinidis K.T."/>
            <person name="Eloe-Fadrosh E.A."/>
            <person name="Kyrpides N.C."/>
            <person name="Woyke T."/>
        </authorList>
    </citation>
    <scope>NUCLEOTIDE SEQUENCE</scope>
    <source>
        <strain evidence="1">GVMAG-M-3300010158-59</strain>
    </source>
</reference>
<dbReference type="EMBL" id="MN739104">
    <property type="protein sequence ID" value="QHS89004.1"/>
    <property type="molecule type" value="Genomic_DNA"/>
</dbReference>
<proteinExistence type="predicted"/>
<organism evidence="1">
    <name type="scientific">viral metagenome</name>
    <dbReference type="NCBI Taxonomy" id="1070528"/>
    <lineage>
        <taxon>unclassified sequences</taxon>
        <taxon>metagenomes</taxon>
        <taxon>organismal metagenomes</taxon>
    </lineage>
</organism>
<protein>
    <submittedName>
        <fullName evidence="1">Uncharacterized protein</fullName>
    </submittedName>
</protein>
<sequence>MKRNTKKKINTRKNIKNKTKKQFLYNPENPKKSFDVYIDKNPSDTINIKYTTLEDIKYTIDKLEKLYKNKKYTHKRIWQVGMIMYVRLKVLQNKKPKQYALANKYFTFLKKRTKLEEKSRYKLSFKDGKIYV</sequence>